<evidence type="ECO:0000313" key="2">
    <source>
        <dbReference type="Proteomes" id="UP000887013"/>
    </source>
</evidence>
<sequence length="114" mass="13303">MGNVGRGGKTKIVRPSVKEEHNQIKLTGNTWIKRRLAHGEKQHPVNVKPVSECLQRFLNDAGNASSWIEDDDVEDETCECKKFESTPHQMFGRRMERLNEYVRFYDSILEKHDM</sequence>
<gene>
    <name evidence="1" type="ORF">NPIL_231051</name>
</gene>
<reference evidence="1" key="1">
    <citation type="submission" date="2020-08" db="EMBL/GenBank/DDBJ databases">
        <title>Multicomponent nature underlies the extraordinary mechanical properties of spider dragline silk.</title>
        <authorList>
            <person name="Kono N."/>
            <person name="Nakamura H."/>
            <person name="Mori M."/>
            <person name="Yoshida Y."/>
            <person name="Ohtoshi R."/>
            <person name="Malay A.D."/>
            <person name="Moran D.A.P."/>
            <person name="Tomita M."/>
            <person name="Numata K."/>
            <person name="Arakawa K."/>
        </authorList>
    </citation>
    <scope>NUCLEOTIDE SEQUENCE</scope>
</reference>
<accession>A0A8X6UXA1</accession>
<proteinExistence type="predicted"/>
<dbReference type="AlphaFoldDB" id="A0A8X6UXA1"/>
<keyword evidence="2" id="KW-1185">Reference proteome</keyword>
<protein>
    <submittedName>
        <fullName evidence="1">Uncharacterized protein</fullName>
    </submittedName>
</protein>
<organism evidence="1 2">
    <name type="scientific">Nephila pilipes</name>
    <name type="common">Giant wood spider</name>
    <name type="synonym">Nephila maculata</name>
    <dbReference type="NCBI Taxonomy" id="299642"/>
    <lineage>
        <taxon>Eukaryota</taxon>
        <taxon>Metazoa</taxon>
        <taxon>Ecdysozoa</taxon>
        <taxon>Arthropoda</taxon>
        <taxon>Chelicerata</taxon>
        <taxon>Arachnida</taxon>
        <taxon>Araneae</taxon>
        <taxon>Araneomorphae</taxon>
        <taxon>Entelegynae</taxon>
        <taxon>Araneoidea</taxon>
        <taxon>Nephilidae</taxon>
        <taxon>Nephila</taxon>
    </lineage>
</organism>
<dbReference type="Proteomes" id="UP000887013">
    <property type="component" value="Unassembled WGS sequence"/>
</dbReference>
<comment type="caution">
    <text evidence="1">The sequence shown here is derived from an EMBL/GenBank/DDBJ whole genome shotgun (WGS) entry which is preliminary data.</text>
</comment>
<evidence type="ECO:0000313" key="1">
    <source>
        <dbReference type="EMBL" id="GFU58855.1"/>
    </source>
</evidence>
<name>A0A8X6UXA1_NEPPI</name>
<dbReference type="OrthoDB" id="6454546at2759"/>
<dbReference type="EMBL" id="BMAW01040220">
    <property type="protein sequence ID" value="GFU58855.1"/>
    <property type="molecule type" value="Genomic_DNA"/>
</dbReference>